<reference evidence="2" key="1">
    <citation type="journal article" date="2020" name="bioRxiv">
        <title>Chromosome-level reference genome of the European wasp spider Argiope bruennichi: a resource for studies on range expansion and evolutionary adaptation.</title>
        <authorList>
            <person name="Sheffer M.M."/>
            <person name="Hoppe A."/>
            <person name="Krehenwinkel H."/>
            <person name="Uhl G."/>
            <person name="Kuss A.W."/>
            <person name="Jensen L."/>
            <person name="Jensen C."/>
            <person name="Gillespie R.G."/>
            <person name="Hoff K.J."/>
            <person name="Prost S."/>
        </authorList>
    </citation>
    <scope>NUCLEOTIDE SEQUENCE</scope>
</reference>
<comment type="caution">
    <text evidence="2">The sequence shown here is derived from an EMBL/GenBank/DDBJ whole genome shotgun (WGS) entry which is preliminary data.</text>
</comment>
<reference evidence="2" key="2">
    <citation type="submission" date="2020-06" db="EMBL/GenBank/DDBJ databases">
        <authorList>
            <person name="Sheffer M."/>
        </authorList>
    </citation>
    <scope>NUCLEOTIDE SEQUENCE</scope>
</reference>
<gene>
    <name evidence="2" type="ORF">HNY73_012225</name>
</gene>
<protein>
    <submittedName>
        <fullName evidence="2">Uncharacterized protein</fullName>
    </submittedName>
</protein>
<keyword evidence="3" id="KW-1185">Reference proteome</keyword>
<feature type="compositionally biased region" description="Polar residues" evidence="1">
    <location>
        <begin position="100"/>
        <end position="109"/>
    </location>
</feature>
<dbReference type="Proteomes" id="UP000807504">
    <property type="component" value="Unassembled WGS sequence"/>
</dbReference>
<accession>A0A8T0EZX4</accession>
<organism evidence="2 3">
    <name type="scientific">Argiope bruennichi</name>
    <name type="common">Wasp spider</name>
    <name type="synonym">Aranea bruennichi</name>
    <dbReference type="NCBI Taxonomy" id="94029"/>
    <lineage>
        <taxon>Eukaryota</taxon>
        <taxon>Metazoa</taxon>
        <taxon>Ecdysozoa</taxon>
        <taxon>Arthropoda</taxon>
        <taxon>Chelicerata</taxon>
        <taxon>Arachnida</taxon>
        <taxon>Araneae</taxon>
        <taxon>Araneomorphae</taxon>
        <taxon>Entelegynae</taxon>
        <taxon>Araneoidea</taxon>
        <taxon>Araneidae</taxon>
        <taxon>Argiope</taxon>
    </lineage>
</organism>
<evidence type="ECO:0000256" key="1">
    <source>
        <dbReference type="SAM" id="MobiDB-lite"/>
    </source>
</evidence>
<proteinExistence type="predicted"/>
<feature type="region of interest" description="Disordered" evidence="1">
    <location>
        <begin position="71"/>
        <end position="127"/>
    </location>
</feature>
<name>A0A8T0EZX4_ARGBR</name>
<evidence type="ECO:0000313" key="2">
    <source>
        <dbReference type="EMBL" id="KAF8781882.1"/>
    </source>
</evidence>
<sequence>MKRNINFHIDIQRRKIFSFSKPEVAKNNERSQLKQKLFRVQQSDNKLQEDRTSEAAWQLGDQRMEWFGRNTVRGSSEERSHRNIQRLVTKATEDGEQRTVAPTSDVSSSCRKKAKVGEQSLDPKSSSSCASIMMNFLIKRGFGE</sequence>
<dbReference type="EMBL" id="JABXBU010001863">
    <property type="protein sequence ID" value="KAF8781882.1"/>
    <property type="molecule type" value="Genomic_DNA"/>
</dbReference>
<evidence type="ECO:0000313" key="3">
    <source>
        <dbReference type="Proteomes" id="UP000807504"/>
    </source>
</evidence>
<dbReference type="AlphaFoldDB" id="A0A8T0EZX4"/>